<evidence type="ECO:0000256" key="3">
    <source>
        <dbReference type="ARBA" id="ARBA00022527"/>
    </source>
</evidence>
<organism evidence="9 10">
    <name type="scientific">Ridgeia piscesae</name>
    <name type="common">Tubeworm</name>
    <dbReference type="NCBI Taxonomy" id="27915"/>
    <lineage>
        <taxon>Eukaryota</taxon>
        <taxon>Metazoa</taxon>
        <taxon>Spiralia</taxon>
        <taxon>Lophotrochozoa</taxon>
        <taxon>Annelida</taxon>
        <taxon>Polychaeta</taxon>
        <taxon>Sedentaria</taxon>
        <taxon>Canalipalpata</taxon>
        <taxon>Sabellida</taxon>
        <taxon>Siboglinidae</taxon>
        <taxon>Ridgeia</taxon>
    </lineage>
</organism>
<reference evidence="9" key="1">
    <citation type="journal article" date="2023" name="Mol. Biol. Evol.">
        <title>Third-Generation Sequencing Reveals the Adaptive Role of the Epigenome in Three Deep-Sea Polychaetes.</title>
        <authorList>
            <person name="Perez M."/>
            <person name="Aroh O."/>
            <person name="Sun Y."/>
            <person name="Lan Y."/>
            <person name="Juniper S.K."/>
            <person name="Young C.R."/>
            <person name="Angers B."/>
            <person name="Qian P.Y."/>
        </authorList>
    </citation>
    <scope>NUCLEOTIDE SEQUENCE</scope>
    <source>
        <strain evidence="9">R07B-5</strain>
    </source>
</reference>
<dbReference type="GO" id="GO:0005524">
    <property type="term" value="F:ATP binding"/>
    <property type="evidence" value="ECO:0007669"/>
    <property type="project" value="UniProtKB-KW"/>
</dbReference>
<dbReference type="Gene3D" id="3.10.20.90">
    <property type="entry name" value="Phosphatidylinositol 3-kinase Catalytic Subunit, Chain A, domain 1"/>
    <property type="match status" value="1"/>
</dbReference>
<dbReference type="InterPro" id="IPR000719">
    <property type="entry name" value="Prot_kinase_dom"/>
</dbReference>
<accession>A0AAD9KF46</accession>
<dbReference type="PANTHER" id="PTHR22969">
    <property type="entry name" value="IKB KINASE"/>
    <property type="match status" value="1"/>
</dbReference>
<sequence>MELHASSNYIWNSKTDYLGRGATCNVWKARNKITGRIVAVKVVEHRPMNLRTNQREAEVMRQLKHPNIVQLITMETELATHKEVLVIELCQGGCLKSLLNEPENAFGLAENEFLLVFKHVGGGLQYLREKGIVHRDLKPGNIMRGFAEDGSSVYKLTDFGTARELNDDDDFMTICGTEEYLHPDIYAVALMHTPQEKKFSARVDLWSLGVTLYHAAAGDLPFKAFGGRKNRETMYTILTEKEVGVISGVQMIHNDPIVWSRSLPETSHLSRGLQIQLTPMLAGLMELDPQYAWSFDQFFSAMQQVSSSAKVHVYNVTQMELLWVYLPPGASLHEEITRLTGIPAPDQILLYEGELLRSGKSLCHTTPKSPFFLFSTSLQQTPSFHNDFQFPPLVKKEGGDLIKDLESVQQYRNTSADLECHVRDTALKLRLTDTAIRMFM</sequence>
<dbReference type="Pfam" id="PF00069">
    <property type="entry name" value="Pkinase"/>
    <property type="match status" value="1"/>
</dbReference>
<dbReference type="AlphaFoldDB" id="A0AAD9KF46"/>
<dbReference type="InterPro" id="IPR011009">
    <property type="entry name" value="Kinase-like_dom_sf"/>
</dbReference>
<evidence type="ECO:0000256" key="5">
    <source>
        <dbReference type="ARBA" id="ARBA00022741"/>
    </source>
</evidence>
<dbReference type="Pfam" id="PF18396">
    <property type="entry name" value="TBK1_ULD"/>
    <property type="match status" value="1"/>
</dbReference>
<evidence type="ECO:0000313" key="10">
    <source>
        <dbReference type="Proteomes" id="UP001209878"/>
    </source>
</evidence>
<dbReference type="FunFam" id="1.10.510.10:FF:000100">
    <property type="entry name" value="inhibitor of nuclear factor kappa-B kinase subunit epsilon"/>
    <property type="match status" value="1"/>
</dbReference>
<keyword evidence="4" id="KW-0808">Transferase</keyword>
<gene>
    <name evidence="9" type="ORF">NP493_1154g00033</name>
</gene>
<comment type="caution">
    <text evidence="9">The sequence shown here is derived from an EMBL/GenBank/DDBJ whole genome shotgun (WGS) entry which is preliminary data.</text>
</comment>
<dbReference type="GO" id="GO:0005737">
    <property type="term" value="C:cytoplasm"/>
    <property type="evidence" value="ECO:0007669"/>
    <property type="project" value="UniProtKB-SubCell"/>
</dbReference>
<dbReference type="InterPro" id="IPR041087">
    <property type="entry name" value="TBK1_ULD"/>
</dbReference>
<dbReference type="SUPFAM" id="SSF56112">
    <property type="entry name" value="Protein kinase-like (PK-like)"/>
    <property type="match status" value="1"/>
</dbReference>
<proteinExistence type="predicted"/>
<dbReference type="GO" id="GO:0004674">
    <property type="term" value="F:protein serine/threonine kinase activity"/>
    <property type="evidence" value="ECO:0007669"/>
    <property type="project" value="UniProtKB-KW"/>
</dbReference>
<evidence type="ECO:0000313" key="9">
    <source>
        <dbReference type="EMBL" id="KAK2170463.1"/>
    </source>
</evidence>
<feature type="domain" description="Protein kinase" evidence="8">
    <location>
        <begin position="12"/>
        <end position="315"/>
    </location>
</feature>
<comment type="subcellular location">
    <subcellularLocation>
        <location evidence="1">Cytoplasm</location>
    </subcellularLocation>
</comment>
<evidence type="ECO:0000256" key="2">
    <source>
        <dbReference type="ARBA" id="ARBA00022490"/>
    </source>
</evidence>
<keyword evidence="10" id="KW-1185">Reference proteome</keyword>
<dbReference type="Gene3D" id="3.30.200.20">
    <property type="entry name" value="Phosphorylase Kinase, domain 1"/>
    <property type="match status" value="1"/>
</dbReference>
<evidence type="ECO:0000256" key="4">
    <source>
        <dbReference type="ARBA" id="ARBA00022679"/>
    </source>
</evidence>
<dbReference type="EMBL" id="JAODUO010001152">
    <property type="protein sequence ID" value="KAK2170463.1"/>
    <property type="molecule type" value="Genomic_DNA"/>
</dbReference>
<evidence type="ECO:0000256" key="6">
    <source>
        <dbReference type="ARBA" id="ARBA00022777"/>
    </source>
</evidence>
<protein>
    <recommendedName>
        <fullName evidence="8">Protein kinase domain-containing protein</fullName>
    </recommendedName>
</protein>
<dbReference type="InterPro" id="IPR051180">
    <property type="entry name" value="IKK"/>
</dbReference>
<keyword evidence="3" id="KW-0723">Serine/threonine-protein kinase</keyword>
<evidence type="ECO:0000256" key="1">
    <source>
        <dbReference type="ARBA" id="ARBA00004496"/>
    </source>
</evidence>
<dbReference type="Proteomes" id="UP001209878">
    <property type="component" value="Unassembled WGS sequence"/>
</dbReference>
<dbReference type="Gene3D" id="1.10.510.10">
    <property type="entry name" value="Transferase(Phosphotransferase) domain 1"/>
    <property type="match status" value="1"/>
</dbReference>
<dbReference type="PROSITE" id="PS50011">
    <property type="entry name" value="PROTEIN_KINASE_DOM"/>
    <property type="match status" value="1"/>
</dbReference>
<keyword evidence="7" id="KW-0067">ATP-binding</keyword>
<evidence type="ECO:0000256" key="7">
    <source>
        <dbReference type="ARBA" id="ARBA00022840"/>
    </source>
</evidence>
<evidence type="ECO:0000259" key="8">
    <source>
        <dbReference type="PROSITE" id="PS50011"/>
    </source>
</evidence>
<keyword evidence="6" id="KW-0418">Kinase</keyword>
<name>A0AAD9KF46_RIDPI</name>
<dbReference type="SMART" id="SM00220">
    <property type="entry name" value="S_TKc"/>
    <property type="match status" value="1"/>
</dbReference>
<keyword evidence="2" id="KW-0963">Cytoplasm</keyword>
<keyword evidence="5" id="KW-0547">Nucleotide-binding</keyword>
<dbReference type="PANTHER" id="PTHR22969:SF15">
    <property type="entry name" value="FI05319P"/>
    <property type="match status" value="1"/>
</dbReference>